<dbReference type="SUPFAM" id="SSF52218">
    <property type="entry name" value="Flavoproteins"/>
    <property type="match status" value="1"/>
</dbReference>
<sequence length="222" mass="24779">MTTGRPHVLLVHYTYTQQALKMSDAMAGELRERGCEVTQAAIEFTDAKYVDRFKRFPMSHAFLDVLGMMPAQVRRKTGEIRVPPEAEGGAYDLVCVFSPTWWLTTCMPIRSFLKLPTTGALLDGTPFTDVVVCRRYWGNNHRTVRDLGVEQGGKYVEGIHFAYAGGQIRSLLSLISYLGSGEYRERFVGVPIPRTNLSDTQVEEGRAFARGLAERVLTPAGV</sequence>
<name>A0A9X3MM73_9ACTN</name>
<dbReference type="AlphaFoldDB" id="A0A9X3MM73"/>
<dbReference type="RefSeq" id="WP_270037639.1">
    <property type="nucleotide sequence ID" value="NZ_JAPDOD010000001.1"/>
</dbReference>
<dbReference type="Gene3D" id="3.40.50.360">
    <property type="match status" value="1"/>
</dbReference>
<comment type="caution">
    <text evidence="1">The sequence shown here is derived from an EMBL/GenBank/DDBJ whole genome shotgun (WGS) entry which is preliminary data.</text>
</comment>
<organism evidence="1 2">
    <name type="scientific">Solirubrobacter ginsenosidimutans</name>
    <dbReference type="NCBI Taxonomy" id="490573"/>
    <lineage>
        <taxon>Bacteria</taxon>
        <taxon>Bacillati</taxon>
        <taxon>Actinomycetota</taxon>
        <taxon>Thermoleophilia</taxon>
        <taxon>Solirubrobacterales</taxon>
        <taxon>Solirubrobacteraceae</taxon>
        <taxon>Solirubrobacter</taxon>
    </lineage>
</organism>
<dbReference type="InterPro" id="IPR029039">
    <property type="entry name" value="Flavoprotein-like_sf"/>
</dbReference>
<protein>
    <recommendedName>
        <fullName evidence="3">Flavodoxin family protein</fullName>
    </recommendedName>
</protein>
<dbReference type="Proteomes" id="UP001149140">
    <property type="component" value="Unassembled WGS sequence"/>
</dbReference>
<proteinExistence type="predicted"/>
<evidence type="ECO:0000313" key="2">
    <source>
        <dbReference type="Proteomes" id="UP001149140"/>
    </source>
</evidence>
<accession>A0A9X3MM73</accession>
<dbReference type="EMBL" id="JAPDOD010000001">
    <property type="protein sequence ID" value="MDA0158989.1"/>
    <property type="molecule type" value="Genomic_DNA"/>
</dbReference>
<gene>
    <name evidence="1" type="ORF">OM076_01830</name>
</gene>
<keyword evidence="2" id="KW-1185">Reference proteome</keyword>
<reference evidence="1" key="1">
    <citation type="submission" date="2022-10" db="EMBL/GenBank/DDBJ databases">
        <title>The WGS of Solirubrobacter ginsenosidimutans DSM 21036.</title>
        <authorList>
            <person name="Jiang Z."/>
        </authorList>
    </citation>
    <scope>NUCLEOTIDE SEQUENCE</scope>
    <source>
        <strain evidence="1">DSM 21036</strain>
    </source>
</reference>
<evidence type="ECO:0000313" key="1">
    <source>
        <dbReference type="EMBL" id="MDA0158989.1"/>
    </source>
</evidence>
<evidence type="ECO:0008006" key="3">
    <source>
        <dbReference type="Google" id="ProtNLM"/>
    </source>
</evidence>